<evidence type="ECO:0000256" key="10">
    <source>
        <dbReference type="ARBA" id="ARBA00045077"/>
    </source>
</evidence>
<name>M7SWL0_EUTLA</name>
<keyword evidence="4 12" id="KW-0732">Signal</keyword>
<keyword evidence="7" id="KW-0119">Carbohydrate metabolism</keyword>
<dbReference type="Proteomes" id="UP000012174">
    <property type="component" value="Unassembled WGS sequence"/>
</dbReference>
<dbReference type="GO" id="GO:0005576">
    <property type="term" value="C:extracellular region"/>
    <property type="evidence" value="ECO:0007669"/>
    <property type="project" value="UniProtKB-SubCell"/>
</dbReference>
<evidence type="ECO:0000256" key="7">
    <source>
        <dbReference type="ARBA" id="ARBA00023277"/>
    </source>
</evidence>
<dbReference type="InterPro" id="IPR005103">
    <property type="entry name" value="AA9_LPMO"/>
</dbReference>
<evidence type="ECO:0000313" key="14">
    <source>
        <dbReference type="EMBL" id="EMR61956.1"/>
    </source>
</evidence>
<dbReference type="OrthoDB" id="3496539at2759"/>
<evidence type="ECO:0000256" key="12">
    <source>
        <dbReference type="SAM" id="SignalP"/>
    </source>
</evidence>
<reference evidence="15" key="1">
    <citation type="journal article" date="2013" name="Genome Announc.">
        <title>Draft genome sequence of the grapevine dieback fungus Eutypa lata UCR-EL1.</title>
        <authorList>
            <person name="Blanco-Ulate B."/>
            <person name="Rolshausen P.E."/>
            <person name="Cantu D."/>
        </authorList>
    </citation>
    <scope>NUCLEOTIDE SEQUENCE [LARGE SCALE GENOMIC DNA]</scope>
    <source>
        <strain evidence="15">UCR-EL1</strain>
    </source>
</reference>
<evidence type="ECO:0000256" key="5">
    <source>
        <dbReference type="ARBA" id="ARBA00023001"/>
    </source>
</evidence>
<dbReference type="EMBL" id="KB707518">
    <property type="protein sequence ID" value="EMR61956.1"/>
    <property type="molecule type" value="Genomic_DNA"/>
</dbReference>
<evidence type="ECO:0000256" key="8">
    <source>
        <dbReference type="ARBA" id="ARBA00023326"/>
    </source>
</evidence>
<organism evidence="14 15">
    <name type="scientific">Eutypa lata (strain UCR-EL1)</name>
    <name type="common">Grapevine dieback disease fungus</name>
    <name type="synonym">Eutypa armeniacae</name>
    <dbReference type="NCBI Taxonomy" id="1287681"/>
    <lineage>
        <taxon>Eukaryota</taxon>
        <taxon>Fungi</taxon>
        <taxon>Dikarya</taxon>
        <taxon>Ascomycota</taxon>
        <taxon>Pezizomycotina</taxon>
        <taxon>Sordariomycetes</taxon>
        <taxon>Xylariomycetidae</taxon>
        <taxon>Xylariales</taxon>
        <taxon>Diatrypaceae</taxon>
        <taxon>Eutypa</taxon>
    </lineage>
</organism>
<dbReference type="PANTHER" id="PTHR33353">
    <property type="entry name" value="PUTATIVE (AFU_ORTHOLOGUE AFUA_1G12560)-RELATED"/>
    <property type="match status" value="1"/>
</dbReference>
<evidence type="ECO:0000256" key="2">
    <source>
        <dbReference type="ARBA" id="ARBA00004613"/>
    </source>
</evidence>
<evidence type="ECO:0000313" key="15">
    <source>
        <dbReference type="Proteomes" id="UP000012174"/>
    </source>
</evidence>
<sequence length="233" mass="25506">MRAGALSLVALAAPLIQGHYIFSQLIVDGQAVGSDYTYIRKNSNTYMPVFPAEIIDSEELRCNKGAKPGTAQTYTVKAGSKIGFKLAYNEFIEHPGPGFIYMSKAPGSVDTYDGSGDWFKVYETGLCGSNPGSDGNWCSWQKDRLEFTIPENIPAGEYLVRAEHIGLHEAFQGRAQFYMECAQLKIEGSGTGTPQPLVQIPGLYKASDPGIQFDKWNNPTSYEMPGPAVWDGQ</sequence>
<dbReference type="InterPro" id="IPR049892">
    <property type="entry name" value="AA9"/>
</dbReference>
<dbReference type="OMA" id="AHYIFNI"/>
<keyword evidence="6" id="KW-1015">Disulfide bond</keyword>
<dbReference type="STRING" id="1287681.M7SWL0"/>
<gene>
    <name evidence="14" type="ORF">UCREL1_11136</name>
</gene>
<dbReference type="Gene3D" id="2.70.50.70">
    <property type="match status" value="1"/>
</dbReference>
<dbReference type="EC" id="1.14.99.56" evidence="11"/>
<comment type="similarity">
    <text evidence="9">Belongs to the polysaccharide monooxygenase AA9 family.</text>
</comment>
<evidence type="ECO:0000256" key="4">
    <source>
        <dbReference type="ARBA" id="ARBA00022729"/>
    </source>
</evidence>
<proteinExistence type="inferred from homology"/>
<feature type="chain" id="PRO_5004085056" description="lytic cellulose monooxygenase (C4-dehydrogenating)" evidence="12">
    <location>
        <begin position="19"/>
        <end position="233"/>
    </location>
</feature>
<evidence type="ECO:0000256" key="9">
    <source>
        <dbReference type="ARBA" id="ARBA00044502"/>
    </source>
</evidence>
<protein>
    <recommendedName>
        <fullName evidence="11">lytic cellulose monooxygenase (C4-dehydrogenating)</fullName>
        <ecNumber evidence="11">1.14.99.56</ecNumber>
    </recommendedName>
</protein>
<comment type="catalytic activity">
    <reaction evidence="10">
        <text>[(1-&gt;4)-beta-D-glucosyl]n+m + reduced acceptor + O2 = 4-dehydro-beta-D-glucosyl-[(1-&gt;4)-beta-D-glucosyl]n-1 + [(1-&gt;4)-beta-D-glucosyl]m + acceptor + H2O.</text>
        <dbReference type="EC" id="1.14.99.56"/>
    </reaction>
</comment>
<keyword evidence="8" id="KW-0624">Polysaccharide degradation</keyword>
<dbReference type="PANTHER" id="PTHR33353:SF2">
    <property type="entry name" value="ENDO-BETA-1,4-GLUCANASE D"/>
    <property type="match status" value="1"/>
</dbReference>
<dbReference type="GO" id="GO:0030245">
    <property type="term" value="P:cellulose catabolic process"/>
    <property type="evidence" value="ECO:0007669"/>
    <property type="project" value="UniProtKB-KW"/>
</dbReference>
<keyword evidence="5" id="KW-0136">Cellulose degradation</keyword>
<dbReference type="Pfam" id="PF03443">
    <property type="entry name" value="AA9"/>
    <property type="match status" value="1"/>
</dbReference>
<dbReference type="AlphaFoldDB" id="M7SWL0"/>
<keyword evidence="3" id="KW-0964">Secreted</keyword>
<dbReference type="HOGENOM" id="CLU_031730_4_1_1"/>
<dbReference type="KEGG" id="ela:UCREL1_11136"/>
<evidence type="ECO:0000256" key="3">
    <source>
        <dbReference type="ARBA" id="ARBA00022525"/>
    </source>
</evidence>
<feature type="signal peptide" evidence="12">
    <location>
        <begin position="1"/>
        <end position="18"/>
    </location>
</feature>
<comment type="cofactor">
    <cofactor evidence="1">
        <name>Cu(2+)</name>
        <dbReference type="ChEBI" id="CHEBI:29036"/>
    </cofactor>
</comment>
<feature type="domain" description="Auxiliary Activity family 9 catalytic" evidence="13">
    <location>
        <begin position="19"/>
        <end position="222"/>
    </location>
</feature>
<evidence type="ECO:0000259" key="13">
    <source>
        <dbReference type="Pfam" id="PF03443"/>
    </source>
</evidence>
<dbReference type="eggNOG" id="ENOG502SING">
    <property type="taxonomic scope" value="Eukaryota"/>
</dbReference>
<keyword evidence="15" id="KW-1185">Reference proteome</keyword>
<comment type="subcellular location">
    <subcellularLocation>
        <location evidence="2">Secreted</location>
    </subcellularLocation>
</comment>
<evidence type="ECO:0000256" key="6">
    <source>
        <dbReference type="ARBA" id="ARBA00023157"/>
    </source>
</evidence>
<evidence type="ECO:0000256" key="11">
    <source>
        <dbReference type="ARBA" id="ARBA00047174"/>
    </source>
</evidence>
<accession>M7SWL0</accession>
<evidence type="ECO:0000256" key="1">
    <source>
        <dbReference type="ARBA" id="ARBA00001973"/>
    </source>
</evidence>
<dbReference type="CDD" id="cd21175">
    <property type="entry name" value="LPMO_AA9"/>
    <property type="match status" value="1"/>
</dbReference>